<keyword evidence="2" id="KW-1185">Reference proteome</keyword>
<evidence type="ECO:0000313" key="1">
    <source>
        <dbReference type="EMBL" id="CUW14477.1"/>
    </source>
</evidence>
<comment type="caution">
    <text evidence="1">The sequence shown here is derived from an EMBL/GenBank/DDBJ whole genome shotgun (WGS) entry which is preliminary data.</text>
</comment>
<dbReference type="RefSeq" id="WP_089997681.1">
    <property type="nucleotide sequence ID" value="NZ_CBCRVK010000017.1"/>
</dbReference>
<reference evidence="1 2" key="1">
    <citation type="submission" date="2015-12" db="EMBL/GenBank/DDBJ databases">
        <authorList>
            <person name="Andreevskaya M."/>
        </authorList>
    </citation>
    <scope>NUCLEOTIDE SEQUENCE [LARGE SCALE GENOMIC DNA]</scope>
    <source>
        <strain evidence="1 2">C122c</strain>
    </source>
</reference>
<organism evidence="1 2">
    <name type="scientific">Leuconostoc gasicomitatum</name>
    <dbReference type="NCBI Taxonomy" id="115778"/>
    <lineage>
        <taxon>Bacteria</taxon>
        <taxon>Bacillati</taxon>
        <taxon>Bacillota</taxon>
        <taxon>Bacilli</taxon>
        <taxon>Lactobacillales</taxon>
        <taxon>Lactobacillaceae</taxon>
        <taxon>Leuconostoc</taxon>
        <taxon>Leuconostoc gelidum group</taxon>
    </lineage>
</organism>
<accession>A0ABM9V602</accession>
<evidence type="ECO:0000313" key="2">
    <source>
        <dbReference type="Proteomes" id="UP000199271"/>
    </source>
</evidence>
<protein>
    <recommendedName>
        <fullName evidence="3">IrrE N-terminal-like domain-containing protein</fullName>
    </recommendedName>
</protein>
<sequence>MYKEKFYIILGNGLPHESKYLVYLHELGHILDFTLVYDLSNTYEINEFHAYIYSYILARKLGLKSEIINELVQLRNKAYILSEFETTVFSKFENYKAPQEKNNLFYQLISRSNENIDSSLWQYELDLYNYPFMWSSVYFACERALLKIQKENFL</sequence>
<evidence type="ECO:0008006" key="3">
    <source>
        <dbReference type="Google" id="ProtNLM"/>
    </source>
</evidence>
<dbReference type="Proteomes" id="UP000199271">
    <property type="component" value="Unassembled WGS sequence"/>
</dbReference>
<proteinExistence type="predicted"/>
<dbReference type="EMBL" id="FBSY01000014">
    <property type="protein sequence ID" value="CUW14477.1"/>
    <property type="molecule type" value="Genomic_DNA"/>
</dbReference>
<name>A0ABM9V602_9LACO</name>
<gene>
    <name evidence="1" type="ORF">C122C_0064</name>
</gene>